<dbReference type="Proteomes" id="UP000095283">
    <property type="component" value="Unplaced"/>
</dbReference>
<organism evidence="2 3">
    <name type="scientific">Heterorhabditis bacteriophora</name>
    <name type="common">Entomopathogenic nematode worm</name>
    <dbReference type="NCBI Taxonomy" id="37862"/>
    <lineage>
        <taxon>Eukaryota</taxon>
        <taxon>Metazoa</taxon>
        <taxon>Ecdysozoa</taxon>
        <taxon>Nematoda</taxon>
        <taxon>Chromadorea</taxon>
        <taxon>Rhabditida</taxon>
        <taxon>Rhabditina</taxon>
        <taxon>Rhabditomorpha</taxon>
        <taxon>Strongyloidea</taxon>
        <taxon>Heterorhabditidae</taxon>
        <taxon>Heterorhabditis</taxon>
    </lineage>
</organism>
<dbReference type="WBParaSite" id="Hba_09843">
    <property type="protein sequence ID" value="Hba_09843"/>
    <property type="gene ID" value="Hba_09843"/>
</dbReference>
<feature type="compositionally biased region" description="Polar residues" evidence="1">
    <location>
        <begin position="84"/>
        <end position="96"/>
    </location>
</feature>
<dbReference type="AlphaFoldDB" id="A0A1I7WX93"/>
<evidence type="ECO:0000256" key="1">
    <source>
        <dbReference type="SAM" id="MobiDB-lite"/>
    </source>
</evidence>
<protein>
    <submittedName>
        <fullName evidence="3">Uncharacterized protein</fullName>
    </submittedName>
</protein>
<name>A0A1I7WX93_HETBA</name>
<evidence type="ECO:0000313" key="3">
    <source>
        <dbReference type="WBParaSite" id="Hba_09843"/>
    </source>
</evidence>
<sequence length="145" mass="17116">MHFLKYRYVNNTLMRFYQAYRIVFSVTYITAADAKIWKDRFHRDTEPQSPVINRLSPKVFPKFYRSPYLSRKTSFRDQDDSEPLSETSEAPMSLSETCPLDDAPINEADKASEKIVDELEIDSFVCNILNVSKEKSQILKYWNRE</sequence>
<reference evidence="3" key="1">
    <citation type="submission" date="2016-11" db="UniProtKB">
        <authorList>
            <consortium name="WormBaseParasite"/>
        </authorList>
    </citation>
    <scope>IDENTIFICATION</scope>
</reference>
<feature type="region of interest" description="Disordered" evidence="1">
    <location>
        <begin position="71"/>
        <end position="103"/>
    </location>
</feature>
<accession>A0A1I7WX93</accession>
<keyword evidence="2" id="KW-1185">Reference proteome</keyword>
<evidence type="ECO:0000313" key="2">
    <source>
        <dbReference type="Proteomes" id="UP000095283"/>
    </source>
</evidence>
<proteinExistence type="predicted"/>